<dbReference type="NCBIfam" id="NF005559">
    <property type="entry name" value="PRK07231.1"/>
    <property type="match status" value="1"/>
</dbReference>
<dbReference type="PANTHER" id="PTHR43639">
    <property type="entry name" value="OXIDOREDUCTASE, SHORT-CHAIN DEHYDROGENASE/REDUCTASE FAMILY (AFU_ORTHOLOGUE AFUA_5G02870)"/>
    <property type="match status" value="1"/>
</dbReference>
<evidence type="ECO:0000313" key="4">
    <source>
        <dbReference type="EMBL" id="SMH52606.1"/>
    </source>
</evidence>
<name>A0A1X7PM24_9HYPH</name>
<keyword evidence="2" id="KW-0560">Oxidoreductase</keyword>
<gene>
    <name evidence="4" type="ORF">SAMN02982922_4697</name>
</gene>
<evidence type="ECO:0000256" key="2">
    <source>
        <dbReference type="ARBA" id="ARBA00023002"/>
    </source>
</evidence>
<comment type="similarity">
    <text evidence="1">Belongs to the short-chain dehydrogenases/reductases (SDR) family.</text>
</comment>
<dbReference type="SUPFAM" id="SSF51735">
    <property type="entry name" value="NAD(P)-binding Rossmann-fold domains"/>
    <property type="match status" value="1"/>
</dbReference>
<organism evidence="4 5">
    <name type="scientific">Mesorhizobium australicum</name>
    <dbReference type="NCBI Taxonomy" id="536018"/>
    <lineage>
        <taxon>Bacteria</taxon>
        <taxon>Pseudomonadati</taxon>
        <taxon>Pseudomonadota</taxon>
        <taxon>Alphaproteobacteria</taxon>
        <taxon>Hyphomicrobiales</taxon>
        <taxon>Phyllobacteriaceae</taxon>
        <taxon>Mesorhizobium</taxon>
    </lineage>
</organism>
<accession>A0A1X7PM24</accession>
<reference evidence="4 5" key="1">
    <citation type="submission" date="2017-04" db="EMBL/GenBank/DDBJ databases">
        <authorList>
            <person name="Afonso C.L."/>
            <person name="Miller P.J."/>
            <person name="Scott M.A."/>
            <person name="Spackman E."/>
            <person name="Goraichik I."/>
            <person name="Dimitrov K.M."/>
            <person name="Suarez D.L."/>
            <person name="Swayne D.E."/>
        </authorList>
    </citation>
    <scope>NUCLEOTIDE SEQUENCE [LARGE SCALE GENOMIC DNA]</scope>
    <source>
        <strain evidence="4 5">B5P</strain>
    </source>
</reference>
<dbReference type="FunFam" id="3.40.50.720:FF:000084">
    <property type="entry name" value="Short-chain dehydrogenase reductase"/>
    <property type="match status" value="1"/>
</dbReference>
<feature type="domain" description="Ketoreductase" evidence="3">
    <location>
        <begin position="8"/>
        <end position="187"/>
    </location>
</feature>
<dbReference type="Pfam" id="PF13561">
    <property type="entry name" value="adh_short_C2"/>
    <property type="match status" value="1"/>
</dbReference>
<dbReference type="PRINTS" id="PR00081">
    <property type="entry name" value="GDHRDH"/>
</dbReference>
<dbReference type="InterPro" id="IPR002347">
    <property type="entry name" value="SDR_fam"/>
</dbReference>
<evidence type="ECO:0000313" key="5">
    <source>
        <dbReference type="Proteomes" id="UP000193083"/>
    </source>
</evidence>
<protein>
    <submittedName>
        <fullName evidence="4">3-oxoacyl-[acyl-carrier protein] reductase</fullName>
    </submittedName>
</protein>
<dbReference type="PROSITE" id="PS00061">
    <property type="entry name" value="ADH_SHORT"/>
    <property type="match status" value="1"/>
</dbReference>
<dbReference type="RefSeq" id="WP_085466362.1">
    <property type="nucleotide sequence ID" value="NZ_FXBL01000004.1"/>
</dbReference>
<dbReference type="GO" id="GO:0016491">
    <property type="term" value="F:oxidoreductase activity"/>
    <property type="evidence" value="ECO:0007669"/>
    <property type="project" value="UniProtKB-KW"/>
</dbReference>
<dbReference type="AlphaFoldDB" id="A0A1X7PM24"/>
<keyword evidence="5" id="KW-1185">Reference proteome</keyword>
<sequence length="247" mass="25142">MTGKLAGKVALVVGGSRGIGAAVARRLAADGAAVAIGYRSATAEAETIVNEIVASGGRARAVKGDIGVDGDAMRMVEEAHRHFGRLDALVNAAGIGPYRPLAKVDEAYVRAMFDTNVLGSIMLTKAAAAAMAGQGGRIVHFSSRLAYSPIPTSTVYAASKAAVVALVQGYAKELGPSGITVNAVAPGVIETDMTTAIIAERGDQIRAATPLGRIGQPDDIAGIVSFLVSDDARWISGRTILADGGLT</sequence>
<proteinExistence type="inferred from homology"/>
<evidence type="ECO:0000259" key="3">
    <source>
        <dbReference type="SMART" id="SM00822"/>
    </source>
</evidence>
<dbReference type="PRINTS" id="PR00080">
    <property type="entry name" value="SDRFAMILY"/>
</dbReference>
<dbReference type="EMBL" id="FXBL01000004">
    <property type="protein sequence ID" value="SMH52606.1"/>
    <property type="molecule type" value="Genomic_DNA"/>
</dbReference>
<dbReference type="InterPro" id="IPR036291">
    <property type="entry name" value="NAD(P)-bd_dom_sf"/>
</dbReference>
<dbReference type="Gene3D" id="3.40.50.720">
    <property type="entry name" value="NAD(P)-binding Rossmann-like Domain"/>
    <property type="match status" value="1"/>
</dbReference>
<dbReference type="PANTHER" id="PTHR43639:SF1">
    <property type="entry name" value="SHORT-CHAIN DEHYDROGENASE_REDUCTASE FAMILY PROTEIN"/>
    <property type="match status" value="1"/>
</dbReference>
<dbReference type="Proteomes" id="UP000193083">
    <property type="component" value="Unassembled WGS sequence"/>
</dbReference>
<dbReference type="SMART" id="SM00822">
    <property type="entry name" value="PKS_KR"/>
    <property type="match status" value="1"/>
</dbReference>
<dbReference type="OrthoDB" id="9803333at2"/>
<dbReference type="InterPro" id="IPR020904">
    <property type="entry name" value="Sc_DH/Rdtase_CS"/>
</dbReference>
<evidence type="ECO:0000256" key="1">
    <source>
        <dbReference type="ARBA" id="ARBA00006484"/>
    </source>
</evidence>
<dbReference type="InterPro" id="IPR057326">
    <property type="entry name" value="KR_dom"/>
</dbReference>